<accession>A0A0M3T1K9</accession>
<dbReference type="STRING" id="1125411.W908_00075"/>
<dbReference type="PROSITE" id="PS50244">
    <property type="entry name" value="S5A_REDUCTASE"/>
    <property type="match status" value="1"/>
</dbReference>
<reference evidence="2 3" key="1">
    <citation type="journal article" date="2015" name="Genome Announc.">
        <title>Genome Sequence of 'Candidatus Thioglobus singularis' Strain PS1, a Mixotroph from the SUP05 Clade of Marine Gammaproteobacteria.</title>
        <authorList>
            <person name="Marshall K.T."/>
            <person name="Morris R.M."/>
        </authorList>
    </citation>
    <scope>NUCLEOTIDE SEQUENCE [LARGE SCALE GENOMIC DNA]</scope>
    <source>
        <strain evidence="2 3">PS1</strain>
    </source>
</reference>
<sequence>MIKDYGAIALCILTAYVIAIAASVEGVIFYGLPVILFCAVVSFVTHWIIAVPSLITSSEKYFDFTGMIATLLVVSASIFALLSSGEEASIRAVVVATFVSVWTLRLGIFLYKRIVKAGEDRRFRDIKKSLPKFLMTWTLSALWVFLTTVNAITIIALNPLEPVGVFFVLGTVLWLLGFGFEVVADRQKKHFSEQPENIDRFISHGLWSVSRHPNYFGEIILWTGIAIISLPFLSSWQFVSLVSPLFVFLLLTKISGLPFLEEKAEKKWGKDKAYVEYKNKTPILIPFFGKRH</sequence>
<feature type="transmembrane region" description="Helical" evidence="1">
    <location>
        <begin position="61"/>
        <end position="82"/>
    </location>
</feature>
<dbReference type="GO" id="GO:0016020">
    <property type="term" value="C:membrane"/>
    <property type="evidence" value="ECO:0007669"/>
    <property type="project" value="TreeGrafter"/>
</dbReference>
<proteinExistence type="predicted"/>
<feature type="transmembrane region" description="Helical" evidence="1">
    <location>
        <begin position="30"/>
        <end position="49"/>
    </location>
</feature>
<dbReference type="RefSeq" id="WP_053819450.1">
    <property type="nucleotide sequence ID" value="NZ_CP006911.1"/>
</dbReference>
<keyword evidence="1" id="KW-0472">Membrane</keyword>
<dbReference type="KEGG" id="tsn:W908_00075"/>
<feature type="transmembrane region" description="Helical" evidence="1">
    <location>
        <begin position="133"/>
        <end position="157"/>
    </location>
</feature>
<evidence type="ECO:0000256" key="1">
    <source>
        <dbReference type="SAM" id="Phobius"/>
    </source>
</evidence>
<protein>
    <submittedName>
        <fullName evidence="2">Membrane protein</fullName>
    </submittedName>
</protein>
<dbReference type="InterPro" id="IPR010721">
    <property type="entry name" value="UstE-like"/>
</dbReference>
<feature type="transmembrane region" description="Helical" evidence="1">
    <location>
        <begin position="163"/>
        <end position="184"/>
    </location>
</feature>
<dbReference type="Pfam" id="PF06966">
    <property type="entry name" value="DUF1295"/>
    <property type="match status" value="1"/>
</dbReference>
<evidence type="ECO:0000313" key="3">
    <source>
        <dbReference type="Proteomes" id="UP000068905"/>
    </source>
</evidence>
<gene>
    <name evidence="2" type="ORF">W908_00075</name>
</gene>
<dbReference type="Proteomes" id="UP000068905">
    <property type="component" value="Chromosome"/>
</dbReference>
<feature type="transmembrane region" description="Helical" evidence="1">
    <location>
        <begin position="7"/>
        <end position="24"/>
    </location>
</feature>
<organism evidence="2 3">
    <name type="scientific">Candidatus Pseudothioglobus singularis PS1</name>
    <dbReference type="NCBI Taxonomy" id="1125411"/>
    <lineage>
        <taxon>Bacteria</taxon>
        <taxon>Pseudomonadati</taxon>
        <taxon>Pseudomonadota</taxon>
        <taxon>Gammaproteobacteria</taxon>
        <taxon>Candidatus Pseudothioglobaceae</taxon>
        <taxon>Candidatus Pseudothioglobus</taxon>
    </lineage>
</organism>
<name>A0A0M3T1K9_9GAMM</name>
<keyword evidence="3" id="KW-1185">Reference proteome</keyword>
<keyword evidence="1" id="KW-0812">Transmembrane</keyword>
<dbReference type="PANTHER" id="PTHR32251:SF17">
    <property type="entry name" value="STEROID 5-ALPHA REDUCTASE C-TERMINAL DOMAIN-CONTAINING PROTEIN"/>
    <property type="match status" value="1"/>
</dbReference>
<feature type="transmembrane region" description="Helical" evidence="1">
    <location>
        <begin position="215"/>
        <end position="233"/>
    </location>
</feature>
<feature type="transmembrane region" description="Helical" evidence="1">
    <location>
        <begin position="239"/>
        <end position="260"/>
    </location>
</feature>
<feature type="transmembrane region" description="Helical" evidence="1">
    <location>
        <begin position="88"/>
        <end position="112"/>
    </location>
</feature>
<keyword evidence="1" id="KW-1133">Transmembrane helix</keyword>
<dbReference type="AlphaFoldDB" id="A0A0M3T1K9"/>
<dbReference type="PANTHER" id="PTHR32251">
    <property type="entry name" value="3-OXO-5-ALPHA-STEROID 4-DEHYDROGENASE"/>
    <property type="match status" value="1"/>
</dbReference>
<dbReference type="OrthoDB" id="9779233at2"/>
<evidence type="ECO:0000313" key="2">
    <source>
        <dbReference type="EMBL" id="ALE01145.1"/>
    </source>
</evidence>
<dbReference type="EMBL" id="CP006911">
    <property type="protein sequence ID" value="ALE01145.1"/>
    <property type="molecule type" value="Genomic_DNA"/>
</dbReference>
<dbReference type="Gene3D" id="1.20.120.1630">
    <property type="match status" value="1"/>
</dbReference>